<dbReference type="PANTHER" id="PTHR47955">
    <property type="entry name" value="CYTOCHROME P450 FAMILY 71 PROTEIN"/>
    <property type="match status" value="1"/>
</dbReference>
<organism evidence="10 11">
    <name type="scientific">Penstemon davidsonii</name>
    <dbReference type="NCBI Taxonomy" id="160366"/>
    <lineage>
        <taxon>Eukaryota</taxon>
        <taxon>Viridiplantae</taxon>
        <taxon>Streptophyta</taxon>
        <taxon>Embryophyta</taxon>
        <taxon>Tracheophyta</taxon>
        <taxon>Spermatophyta</taxon>
        <taxon>Magnoliopsida</taxon>
        <taxon>eudicotyledons</taxon>
        <taxon>Gunneridae</taxon>
        <taxon>Pentapetalae</taxon>
        <taxon>asterids</taxon>
        <taxon>lamiids</taxon>
        <taxon>Lamiales</taxon>
        <taxon>Plantaginaceae</taxon>
        <taxon>Cheloneae</taxon>
        <taxon>Penstemon</taxon>
    </lineage>
</organism>
<keyword evidence="8" id="KW-0503">Monooxygenase</keyword>
<dbReference type="Gene3D" id="1.10.630.10">
    <property type="entry name" value="Cytochrome P450"/>
    <property type="match status" value="1"/>
</dbReference>
<dbReference type="PRINTS" id="PR00385">
    <property type="entry name" value="P450"/>
</dbReference>
<evidence type="ECO:0008006" key="12">
    <source>
        <dbReference type="Google" id="ProtNLM"/>
    </source>
</evidence>
<comment type="cofactor">
    <cofactor evidence="1">
        <name>heme</name>
        <dbReference type="ChEBI" id="CHEBI:30413"/>
    </cofactor>
</comment>
<evidence type="ECO:0000313" key="11">
    <source>
        <dbReference type="Proteomes" id="UP001291926"/>
    </source>
</evidence>
<dbReference type="PRINTS" id="PR00463">
    <property type="entry name" value="EP450I"/>
</dbReference>
<accession>A0ABR0DSM8</accession>
<keyword evidence="5 8" id="KW-0479">Metal-binding</keyword>
<dbReference type="InterPro" id="IPR002401">
    <property type="entry name" value="Cyt_P450_E_grp-I"/>
</dbReference>
<dbReference type="SUPFAM" id="SSF48264">
    <property type="entry name" value="Cytochrome P450"/>
    <property type="match status" value="1"/>
</dbReference>
<evidence type="ECO:0000256" key="7">
    <source>
        <dbReference type="ARBA" id="ARBA00023004"/>
    </source>
</evidence>
<evidence type="ECO:0000256" key="2">
    <source>
        <dbReference type="ARBA" id="ARBA00004167"/>
    </source>
</evidence>
<dbReference type="PANTHER" id="PTHR47955:SF15">
    <property type="entry name" value="CYTOCHROME P450 71A2-LIKE"/>
    <property type="match status" value="1"/>
</dbReference>
<evidence type="ECO:0000256" key="6">
    <source>
        <dbReference type="ARBA" id="ARBA00023002"/>
    </source>
</evidence>
<gene>
    <name evidence="10" type="ORF">RD792_002999</name>
</gene>
<keyword evidence="9" id="KW-0472">Membrane</keyword>
<protein>
    <recommendedName>
        <fullName evidence="12">Cytochrome P450</fullName>
    </recommendedName>
</protein>
<keyword evidence="7 8" id="KW-0408">Iron</keyword>
<evidence type="ECO:0000256" key="3">
    <source>
        <dbReference type="ARBA" id="ARBA00010617"/>
    </source>
</evidence>
<keyword evidence="9" id="KW-0812">Transmembrane</keyword>
<dbReference type="InterPro" id="IPR036396">
    <property type="entry name" value="Cyt_P450_sf"/>
</dbReference>
<name>A0ABR0DSM8_9LAMI</name>
<sequence length="520" mass="59168">MDEYYQFFVALFTLLVLLYLYYKLFPMIKWLYSNTINKININLPIPSPPKLPILGHLHYLGYLPHRSLWDLSKKHGPLMLLQLGSRPMLVVSSAEVAKEVLKIHDVSFADRPELDTVKRAFYHPKDVIISPYGEQWRKSRSIIVHQLLNTKKVKSFNSIIEEETTLLVEKLISCSSPSSPVNLTNMFESLGIDIIYRSTFGKKMGEIEHGKKVADMINEGVGLIVNFSIGEFIPWLAWINKLNGFGAAMERVLKTRNEILDTFIQEYLDDMEAASNSSRELLFAKDDKNEEFLIDTLVGIYRGGTPGVSIDLESVKALILNVLVAGAETASTTLEWAMTELIRYPTILKKLQDEIKQVLKGKRDINENDLEKMHYLKAVIKETLRYHPPIAMNLRECREDVNVMGYNIVKKTGVIINMWAIGRDSAYWDEPEVFLPERFLNSSIDFKGFDFHYIPFGAGRRICPGISFANEVIELVLANLVHKFNWALPDGAKGESLDVIEQPGITNGRKNPLIVIATKS</sequence>
<evidence type="ECO:0000313" key="10">
    <source>
        <dbReference type="EMBL" id="KAK4492200.1"/>
    </source>
</evidence>
<keyword evidence="11" id="KW-1185">Reference proteome</keyword>
<proteinExistence type="inferred from homology"/>
<keyword evidence="6 8" id="KW-0560">Oxidoreductase</keyword>
<evidence type="ECO:0000256" key="9">
    <source>
        <dbReference type="SAM" id="Phobius"/>
    </source>
</evidence>
<dbReference type="InterPro" id="IPR001128">
    <property type="entry name" value="Cyt_P450"/>
</dbReference>
<evidence type="ECO:0000256" key="4">
    <source>
        <dbReference type="ARBA" id="ARBA00022617"/>
    </source>
</evidence>
<dbReference type="Proteomes" id="UP001291926">
    <property type="component" value="Unassembled WGS sequence"/>
</dbReference>
<evidence type="ECO:0000256" key="5">
    <source>
        <dbReference type="ARBA" id="ARBA00022723"/>
    </source>
</evidence>
<comment type="similarity">
    <text evidence="3 8">Belongs to the cytochrome P450 family.</text>
</comment>
<comment type="subcellular location">
    <subcellularLocation>
        <location evidence="2">Membrane</location>
        <topology evidence="2">Single-pass membrane protein</topology>
    </subcellularLocation>
</comment>
<dbReference type="PROSITE" id="PS00086">
    <property type="entry name" value="CYTOCHROME_P450"/>
    <property type="match status" value="1"/>
</dbReference>
<comment type="caution">
    <text evidence="10">The sequence shown here is derived from an EMBL/GenBank/DDBJ whole genome shotgun (WGS) entry which is preliminary data.</text>
</comment>
<reference evidence="10 11" key="1">
    <citation type="journal article" date="2023" name="bioRxiv">
        <title>Genome report: Whole genome sequence and annotation of Penstemon davidsonii.</title>
        <authorList>
            <person name="Ostevik K.L."/>
            <person name="Alabady M."/>
            <person name="Zhang M."/>
            <person name="Rausher M.D."/>
        </authorList>
    </citation>
    <scope>NUCLEOTIDE SEQUENCE [LARGE SCALE GENOMIC DNA]</scope>
    <source>
        <strain evidence="10">DNT005</strain>
        <tissue evidence="10">Whole leaf</tissue>
    </source>
</reference>
<keyword evidence="4 8" id="KW-0349">Heme</keyword>
<evidence type="ECO:0000256" key="1">
    <source>
        <dbReference type="ARBA" id="ARBA00001971"/>
    </source>
</evidence>
<dbReference type="EMBL" id="JAYDYQ010001087">
    <property type="protein sequence ID" value="KAK4492200.1"/>
    <property type="molecule type" value="Genomic_DNA"/>
</dbReference>
<feature type="transmembrane region" description="Helical" evidence="9">
    <location>
        <begin position="6"/>
        <end position="22"/>
    </location>
</feature>
<evidence type="ECO:0000256" key="8">
    <source>
        <dbReference type="RuleBase" id="RU000461"/>
    </source>
</evidence>
<keyword evidence="9" id="KW-1133">Transmembrane helix</keyword>
<dbReference type="Pfam" id="PF00067">
    <property type="entry name" value="p450"/>
    <property type="match status" value="1"/>
</dbReference>
<dbReference type="InterPro" id="IPR017972">
    <property type="entry name" value="Cyt_P450_CS"/>
</dbReference>
<dbReference type="CDD" id="cd11072">
    <property type="entry name" value="CYP71-like"/>
    <property type="match status" value="1"/>
</dbReference>